<feature type="domain" description="Phosphoribosylglycinamide synthetase C-domain" evidence="1">
    <location>
        <begin position="12"/>
        <end position="84"/>
    </location>
</feature>
<dbReference type="SUPFAM" id="SSF51246">
    <property type="entry name" value="Rudiment single hybrid motif"/>
    <property type="match status" value="1"/>
</dbReference>
<evidence type="ECO:0000259" key="1">
    <source>
        <dbReference type="SMART" id="SM01210"/>
    </source>
</evidence>
<protein>
    <submittedName>
        <fullName evidence="2">Trifunctional purine biosynthetic protein adenosine-3</fullName>
    </submittedName>
</protein>
<name>A0A8J5CVZ2_CHIOP</name>
<dbReference type="SMART" id="SM01210">
    <property type="entry name" value="GARS_C"/>
    <property type="match status" value="1"/>
</dbReference>
<dbReference type="SUPFAM" id="SSF55326">
    <property type="entry name" value="PurM N-terminal domain-like"/>
    <property type="match status" value="1"/>
</dbReference>
<dbReference type="PANTHER" id="PTHR10520:SF12">
    <property type="entry name" value="TRIFUNCTIONAL PURINE BIOSYNTHETIC PROTEIN ADENOSINE-3"/>
    <property type="match status" value="1"/>
</dbReference>
<dbReference type="GO" id="GO:0004637">
    <property type="term" value="F:phosphoribosylamine-glycine ligase activity"/>
    <property type="evidence" value="ECO:0007669"/>
    <property type="project" value="InterPro"/>
</dbReference>
<dbReference type="GO" id="GO:0004641">
    <property type="term" value="F:phosphoribosylformylglycinamidine cyclo-ligase activity"/>
    <property type="evidence" value="ECO:0007669"/>
    <property type="project" value="InterPro"/>
</dbReference>
<proteinExistence type="predicted"/>
<evidence type="ECO:0000313" key="3">
    <source>
        <dbReference type="Proteomes" id="UP000770661"/>
    </source>
</evidence>
<dbReference type="Proteomes" id="UP000770661">
    <property type="component" value="Unassembled WGS sequence"/>
</dbReference>
<evidence type="ECO:0000313" key="2">
    <source>
        <dbReference type="EMBL" id="KAG0722776.1"/>
    </source>
</evidence>
<comment type="caution">
    <text evidence="2">The sequence shown here is derived from an EMBL/GenBank/DDBJ whole genome shotgun (WGS) entry which is preliminary data.</text>
</comment>
<dbReference type="InterPro" id="IPR020560">
    <property type="entry name" value="PRibGlycinamide_synth_C-dom"/>
</dbReference>
<gene>
    <name evidence="2" type="primary">GART_4</name>
    <name evidence="2" type="ORF">GWK47_005852</name>
</gene>
<sequence>MDSISSSSSSSSGIDEVTKEKAAQVIHAGTKMAGDTLVTSGGRVLAVVVTDKALGQAAARATQLAGRIAFEGATFRKDIASRAITTNPLRFRGLTYKDSGVDIDAGNEFVACIKKVVAGTSVPGVMGGLGSFGGLFDLRDTGFKDPILVSGTDGVGTKLKVAQTAGIHDTIGQDLVAMCVNDVLVHGARPLFFLDYYSTGRLEGKVAVEVVKGVAKACSMAGCALIGGCWRETERDT</sequence>
<dbReference type="InterPro" id="IPR004733">
    <property type="entry name" value="PurM_cligase"/>
</dbReference>
<dbReference type="Gene3D" id="3.90.600.10">
    <property type="entry name" value="Phosphoribosylglycinamide synthetase, C-terminal domain"/>
    <property type="match status" value="1"/>
</dbReference>
<dbReference type="InterPro" id="IPR016188">
    <property type="entry name" value="PurM-like_N"/>
</dbReference>
<dbReference type="GO" id="GO:0005829">
    <property type="term" value="C:cytosol"/>
    <property type="evidence" value="ECO:0007669"/>
    <property type="project" value="TreeGrafter"/>
</dbReference>
<dbReference type="PANTHER" id="PTHR10520">
    <property type="entry name" value="TRIFUNCTIONAL PURINE BIOSYNTHETIC PROTEIN ADENOSINE-3-RELATED"/>
    <property type="match status" value="1"/>
</dbReference>
<dbReference type="AlphaFoldDB" id="A0A8J5CVZ2"/>
<dbReference type="Pfam" id="PF00586">
    <property type="entry name" value="AIRS"/>
    <property type="match status" value="1"/>
</dbReference>
<dbReference type="GO" id="GO:0046084">
    <property type="term" value="P:adenine biosynthetic process"/>
    <property type="evidence" value="ECO:0007669"/>
    <property type="project" value="TreeGrafter"/>
</dbReference>
<organism evidence="2 3">
    <name type="scientific">Chionoecetes opilio</name>
    <name type="common">Atlantic snow crab</name>
    <name type="synonym">Cancer opilio</name>
    <dbReference type="NCBI Taxonomy" id="41210"/>
    <lineage>
        <taxon>Eukaryota</taxon>
        <taxon>Metazoa</taxon>
        <taxon>Ecdysozoa</taxon>
        <taxon>Arthropoda</taxon>
        <taxon>Crustacea</taxon>
        <taxon>Multicrustacea</taxon>
        <taxon>Malacostraca</taxon>
        <taxon>Eumalacostraca</taxon>
        <taxon>Eucarida</taxon>
        <taxon>Decapoda</taxon>
        <taxon>Pleocyemata</taxon>
        <taxon>Brachyura</taxon>
        <taxon>Eubrachyura</taxon>
        <taxon>Majoidea</taxon>
        <taxon>Majidae</taxon>
        <taxon>Chionoecetes</taxon>
    </lineage>
</organism>
<dbReference type="Pfam" id="PF02843">
    <property type="entry name" value="GARS_C"/>
    <property type="match status" value="1"/>
</dbReference>
<dbReference type="OrthoDB" id="6374765at2759"/>
<dbReference type="EMBL" id="JACEEZ010009103">
    <property type="protein sequence ID" value="KAG0722776.1"/>
    <property type="molecule type" value="Genomic_DNA"/>
</dbReference>
<dbReference type="InterPro" id="IPR011054">
    <property type="entry name" value="Rudment_hybrid_motif"/>
</dbReference>
<keyword evidence="3" id="KW-1185">Reference proteome</keyword>
<dbReference type="InterPro" id="IPR036921">
    <property type="entry name" value="PurM-like_N_sf"/>
</dbReference>
<reference evidence="2" key="1">
    <citation type="submission" date="2020-07" db="EMBL/GenBank/DDBJ databases">
        <title>The High-quality genome of the commercially important snow crab, Chionoecetes opilio.</title>
        <authorList>
            <person name="Jeong J.-H."/>
            <person name="Ryu S."/>
        </authorList>
    </citation>
    <scope>NUCLEOTIDE SEQUENCE</scope>
    <source>
        <strain evidence="2">MADBK_172401_WGS</strain>
        <tissue evidence="2">Digestive gland</tissue>
    </source>
</reference>
<dbReference type="InterPro" id="IPR037123">
    <property type="entry name" value="PRibGlycinamide_synth_C_sf"/>
</dbReference>
<dbReference type="GO" id="GO:0006189">
    <property type="term" value="P:'de novo' IMP biosynthetic process"/>
    <property type="evidence" value="ECO:0007669"/>
    <property type="project" value="InterPro"/>
</dbReference>
<dbReference type="Gene3D" id="3.30.1330.10">
    <property type="entry name" value="PurM-like, N-terminal domain"/>
    <property type="match status" value="1"/>
</dbReference>
<accession>A0A8J5CVZ2</accession>